<reference evidence="4 5" key="1">
    <citation type="submission" date="2020-08" db="EMBL/GenBank/DDBJ databases">
        <title>Genome sequence of Thermomonas carbonis KCTC 42013T.</title>
        <authorList>
            <person name="Hyun D.-W."/>
            <person name="Bae J.-W."/>
        </authorList>
    </citation>
    <scope>NUCLEOTIDE SEQUENCE [LARGE SCALE GENOMIC DNA]</scope>
    <source>
        <strain evidence="4 5">KCTC 42013</strain>
    </source>
</reference>
<dbReference type="PANTHER" id="PTHR10605:SF56">
    <property type="entry name" value="BIFUNCTIONAL HEPARAN SULFATE N-DEACETYLASE_N-SULFOTRANSFERASE"/>
    <property type="match status" value="1"/>
</dbReference>
<evidence type="ECO:0000313" key="4">
    <source>
        <dbReference type="EMBL" id="QNN71383.1"/>
    </source>
</evidence>
<dbReference type="SUPFAM" id="SSF52540">
    <property type="entry name" value="P-loop containing nucleoside triphosphate hydrolases"/>
    <property type="match status" value="1"/>
</dbReference>
<evidence type="ECO:0000256" key="2">
    <source>
        <dbReference type="ARBA" id="ARBA00023180"/>
    </source>
</evidence>
<dbReference type="Proteomes" id="UP000515804">
    <property type="component" value="Chromosome"/>
</dbReference>
<evidence type="ECO:0000313" key="5">
    <source>
        <dbReference type="Proteomes" id="UP000515804"/>
    </source>
</evidence>
<dbReference type="EMBL" id="CP060719">
    <property type="protein sequence ID" value="QNN71383.1"/>
    <property type="molecule type" value="Genomic_DNA"/>
</dbReference>
<evidence type="ECO:0000259" key="3">
    <source>
        <dbReference type="Pfam" id="PF00685"/>
    </source>
</evidence>
<dbReference type="InterPro" id="IPR037359">
    <property type="entry name" value="NST/OST"/>
</dbReference>
<protein>
    <submittedName>
        <fullName evidence="4">Sulfotransferase</fullName>
    </submittedName>
</protein>
<dbReference type="InterPro" id="IPR027417">
    <property type="entry name" value="P-loop_NTPase"/>
</dbReference>
<evidence type="ECO:0000256" key="1">
    <source>
        <dbReference type="ARBA" id="ARBA00022679"/>
    </source>
</evidence>
<keyword evidence="1 4" id="KW-0808">Transferase</keyword>
<organism evidence="4 5">
    <name type="scientific">Thermomonas carbonis</name>
    <dbReference type="NCBI Taxonomy" id="1463158"/>
    <lineage>
        <taxon>Bacteria</taxon>
        <taxon>Pseudomonadati</taxon>
        <taxon>Pseudomonadota</taxon>
        <taxon>Gammaproteobacteria</taxon>
        <taxon>Lysobacterales</taxon>
        <taxon>Lysobacteraceae</taxon>
        <taxon>Thermomonas</taxon>
    </lineage>
</organism>
<dbReference type="Pfam" id="PF00685">
    <property type="entry name" value="Sulfotransfer_1"/>
    <property type="match status" value="1"/>
</dbReference>
<sequence length="257" mass="29422">MAPTSPEPRIAFVVGGVQKCGTSALAQYLRASPGLRLPVDKEAHVFDAPDFDETWSAGEIDARHVDQFADTQHGACWGDATPFYLFQPRCVARIARYNPAMRWIVLLRDPLERARSHHHMERQRGHEHLPLWLAVLLERWRLHGYADNFARGSPLRRHSYRARGDYARQLDVLYAHFPREQVLVLRSQRLRSDPETCVRDACAFLGAAPPPSGNAYAPVFVGDYPPAAPDALDSRLLRWLMRRELRAMRERYGIVFD</sequence>
<gene>
    <name evidence="4" type="ORF">H9L16_07525</name>
</gene>
<dbReference type="InterPro" id="IPR000863">
    <property type="entry name" value="Sulfotransferase_dom"/>
</dbReference>
<dbReference type="KEGG" id="tcn:H9L16_07525"/>
<keyword evidence="5" id="KW-1185">Reference proteome</keyword>
<accession>A0A7G9SU58</accession>
<dbReference type="Gene3D" id="3.40.50.300">
    <property type="entry name" value="P-loop containing nucleotide triphosphate hydrolases"/>
    <property type="match status" value="1"/>
</dbReference>
<dbReference type="PANTHER" id="PTHR10605">
    <property type="entry name" value="HEPARAN SULFATE SULFOTRANSFERASE"/>
    <property type="match status" value="1"/>
</dbReference>
<keyword evidence="2" id="KW-0325">Glycoprotein</keyword>
<name>A0A7G9SU58_9GAMM</name>
<dbReference type="GO" id="GO:0008146">
    <property type="term" value="F:sulfotransferase activity"/>
    <property type="evidence" value="ECO:0007669"/>
    <property type="project" value="InterPro"/>
</dbReference>
<feature type="domain" description="Sulfotransferase" evidence="3">
    <location>
        <begin position="13"/>
        <end position="208"/>
    </location>
</feature>
<dbReference type="RefSeq" id="WP_187553896.1">
    <property type="nucleotide sequence ID" value="NZ_BMZL01000002.1"/>
</dbReference>
<proteinExistence type="predicted"/>
<dbReference type="AlphaFoldDB" id="A0A7G9SU58"/>